<keyword evidence="2" id="KW-1185">Reference proteome</keyword>
<dbReference type="AlphaFoldDB" id="A0A0C2NDT7"/>
<reference evidence="1 2" key="1">
    <citation type="journal article" date="2014" name="Genome Biol. Evol.">
        <title>The genome of the myxosporean Thelohanellus kitauei shows adaptations to nutrient acquisition within its fish host.</title>
        <authorList>
            <person name="Yang Y."/>
            <person name="Xiong J."/>
            <person name="Zhou Z."/>
            <person name="Huo F."/>
            <person name="Miao W."/>
            <person name="Ran C."/>
            <person name="Liu Y."/>
            <person name="Zhang J."/>
            <person name="Feng J."/>
            <person name="Wang M."/>
            <person name="Wang M."/>
            <person name="Wang L."/>
            <person name="Yao B."/>
        </authorList>
    </citation>
    <scope>NUCLEOTIDE SEQUENCE [LARGE SCALE GENOMIC DNA]</scope>
    <source>
        <strain evidence="1">Wuqing</strain>
    </source>
</reference>
<gene>
    <name evidence="1" type="ORF">RF11_13020</name>
</gene>
<protein>
    <submittedName>
        <fullName evidence="1">Uncharacterized protein</fullName>
    </submittedName>
</protein>
<dbReference type="Proteomes" id="UP000031668">
    <property type="component" value="Unassembled WGS sequence"/>
</dbReference>
<evidence type="ECO:0000313" key="1">
    <source>
        <dbReference type="EMBL" id="KII72122.1"/>
    </source>
</evidence>
<comment type="caution">
    <text evidence="1">The sequence shown here is derived from an EMBL/GenBank/DDBJ whole genome shotgun (WGS) entry which is preliminary data.</text>
</comment>
<accession>A0A0C2NDT7</accession>
<sequence>MLRDIELVAFSESKFMSMDSSLENSRRYFSTTDSHLYYWKFPIKESKSLMEFSFWEVINNMNLMHFQLDCVLIRHVLESWVISWRNSTYKIQVWSSAELNTSGLNKALETHIHSTKSEIFGICDIKRRNKTHGISAQRDNDDPSIFVGFQFMKGIPSPPPFLHMKIVLTYYDLTNSTVVEEDQESYYLLLEKCDLNPAFQISYGSTENQKIDRNRVLETLIEVIKRHGNPRTKLIINRYPNEIYREICYVTYHGRRFVLRLAFNGKQQRPVLPVVEINIKVFKRSTMDEQNPFIEYRMSGWQTICQKYFNDSIIDNPIIVYEDAWENLFNLFSRTWTEIYGQTELLMGQSSKMMIFRNFTLSAQCTATTEL</sequence>
<evidence type="ECO:0000313" key="2">
    <source>
        <dbReference type="Proteomes" id="UP000031668"/>
    </source>
</evidence>
<proteinExistence type="predicted"/>
<organism evidence="1 2">
    <name type="scientific">Thelohanellus kitauei</name>
    <name type="common">Myxosporean</name>
    <dbReference type="NCBI Taxonomy" id="669202"/>
    <lineage>
        <taxon>Eukaryota</taxon>
        <taxon>Metazoa</taxon>
        <taxon>Cnidaria</taxon>
        <taxon>Myxozoa</taxon>
        <taxon>Myxosporea</taxon>
        <taxon>Bivalvulida</taxon>
        <taxon>Platysporina</taxon>
        <taxon>Myxobolidae</taxon>
        <taxon>Thelohanellus</taxon>
    </lineage>
</organism>
<dbReference type="EMBL" id="JWZT01001384">
    <property type="protein sequence ID" value="KII72122.1"/>
    <property type="molecule type" value="Genomic_DNA"/>
</dbReference>
<name>A0A0C2NDT7_THEKT</name>